<keyword evidence="3" id="KW-1185">Reference proteome</keyword>
<dbReference type="EMBL" id="JACMSC010000012">
    <property type="protein sequence ID" value="KAG6497934.1"/>
    <property type="molecule type" value="Genomic_DNA"/>
</dbReference>
<feature type="transmembrane region" description="Helical" evidence="1">
    <location>
        <begin position="124"/>
        <end position="147"/>
    </location>
</feature>
<reference evidence="2 3" key="1">
    <citation type="submission" date="2020-08" db="EMBL/GenBank/DDBJ databases">
        <title>Plant Genome Project.</title>
        <authorList>
            <person name="Zhang R.-G."/>
        </authorList>
    </citation>
    <scope>NUCLEOTIDE SEQUENCE [LARGE SCALE GENOMIC DNA]</scope>
    <source>
        <tissue evidence="2">Rhizome</tissue>
    </source>
</reference>
<dbReference type="AlphaFoldDB" id="A0A8J5KVM8"/>
<keyword evidence="1" id="KW-0472">Membrane</keyword>
<sequence>MSAAAASVIAGFAASVAFAATSFLYAATAYVVWPLSRKLVLDLGIISSIAEPVWENVLNLFTEGGFFSRIYEFYTYGGVSASFQMIKPTMLVLITMVLLVRFTLSRRSENYSLWVITLSQHRFVQLFCYHFVLDASMTFLGLTNMLWTGYRQGIEFENSNPQA</sequence>
<proteinExistence type="predicted"/>
<keyword evidence="1" id="KW-1133">Transmembrane helix</keyword>
<accession>A0A8J5KVM8</accession>
<gene>
    <name evidence="2" type="ORF">ZIOFF_045840</name>
</gene>
<feature type="transmembrane region" description="Helical" evidence="1">
    <location>
        <begin position="85"/>
        <end position="104"/>
    </location>
</feature>
<evidence type="ECO:0000313" key="2">
    <source>
        <dbReference type="EMBL" id="KAG6497934.1"/>
    </source>
</evidence>
<keyword evidence="1" id="KW-0812">Transmembrane</keyword>
<name>A0A8J5KVM8_ZINOF</name>
<comment type="caution">
    <text evidence="2">The sequence shown here is derived from an EMBL/GenBank/DDBJ whole genome shotgun (WGS) entry which is preliminary data.</text>
</comment>
<protein>
    <submittedName>
        <fullName evidence="2">Uncharacterized protein</fullName>
    </submittedName>
</protein>
<dbReference type="Proteomes" id="UP000734854">
    <property type="component" value="Unassembled WGS sequence"/>
</dbReference>
<organism evidence="2 3">
    <name type="scientific">Zingiber officinale</name>
    <name type="common">Ginger</name>
    <name type="synonym">Amomum zingiber</name>
    <dbReference type="NCBI Taxonomy" id="94328"/>
    <lineage>
        <taxon>Eukaryota</taxon>
        <taxon>Viridiplantae</taxon>
        <taxon>Streptophyta</taxon>
        <taxon>Embryophyta</taxon>
        <taxon>Tracheophyta</taxon>
        <taxon>Spermatophyta</taxon>
        <taxon>Magnoliopsida</taxon>
        <taxon>Liliopsida</taxon>
        <taxon>Zingiberales</taxon>
        <taxon>Zingiberaceae</taxon>
        <taxon>Zingiber</taxon>
    </lineage>
</organism>
<evidence type="ECO:0000313" key="3">
    <source>
        <dbReference type="Proteomes" id="UP000734854"/>
    </source>
</evidence>
<evidence type="ECO:0000256" key="1">
    <source>
        <dbReference type="SAM" id="Phobius"/>
    </source>
</evidence>